<evidence type="ECO:0000313" key="9">
    <source>
        <dbReference type="EMBL" id="OJA19557.1"/>
    </source>
</evidence>
<dbReference type="PANTHER" id="PTHR31658">
    <property type="entry name" value="CONSERVED OLIGOMERIC GOLGI COMPLEX SUBUNIT 1"/>
    <property type="match status" value="1"/>
</dbReference>
<dbReference type="STRING" id="180088.A0A1J8QF46"/>
<evidence type="ECO:0000256" key="6">
    <source>
        <dbReference type="ARBA" id="ARBA00023034"/>
    </source>
</evidence>
<evidence type="ECO:0000313" key="10">
    <source>
        <dbReference type="Proteomes" id="UP000183567"/>
    </source>
</evidence>
<dbReference type="InterPro" id="IPR033370">
    <property type="entry name" value="COG1"/>
</dbReference>
<evidence type="ECO:0000256" key="7">
    <source>
        <dbReference type="ARBA" id="ARBA00023136"/>
    </source>
</evidence>
<evidence type="ECO:0000256" key="1">
    <source>
        <dbReference type="ARBA" id="ARBA00004395"/>
    </source>
</evidence>
<keyword evidence="7" id="KW-0472">Membrane</keyword>
<dbReference type="GO" id="GO:0015031">
    <property type="term" value="P:protein transport"/>
    <property type="evidence" value="ECO:0007669"/>
    <property type="project" value="UniProtKB-KW"/>
</dbReference>
<evidence type="ECO:0000256" key="8">
    <source>
        <dbReference type="SAM" id="MobiDB-lite"/>
    </source>
</evidence>
<keyword evidence="5" id="KW-0653">Protein transport</keyword>
<keyword evidence="6" id="KW-0333">Golgi apparatus</keyword>
<dbReference type="AlphaFoldDB" id="A0A1J8QF46"/>
<accession>A0A1J8QF46</accession>
<proteinExistence type="inferred from homology"/>
<sequence>MARRPSTVSVVSLGSIKGLADVSHSTSAPTLAPSPSALKFTRSALLTHPSSAQSIRTQDETAGIDPDELFTKCTIAEVKAKQVQLRSDAEAKQEELRIMVGERYRDLLQASTSIISMSKSAKRVQEAFEETKDAIVSQQQPSRENRTSNVGKGDSYLQTLQVLSAHIKLLLDAPEHLWRLIEQEKYFHATWLFMLARVVHRALSRDDDQDEASWLNQGISVVEQFPLIQRQWETISHFRSQILHRAKLSLRAYEKSPEDTCGTILTLHFLESKPLTDILTMYLSERTRTMHTLVSKRPSIVTVATPNGNPTTQTNGHPPGTSKPAQSTVMSPKDRLREVKSSLLIVVEVISKTVNSARDVFQSQKSAQPALAVRVLEQMHAESPTISEPVPPELALNAQTILSGLPSSSYFTLLPTSITSYKPYVELSSASSSVPGNFLEDKLRTWFDQSCSTLRDALDRWLLELDSVKSVWTVRSSLRKWLLDSGLVKAEQITLHNLLEEAVRNRITAIWTNTIYHTKELFLKALTSLTPDSEVGAEEFSLKSIYVSPSVPAPPLSGSGPSAYELPYQKYRTALQLQLRGRTPRLQAFLSILEESAASLQKDYTHISSEESSRELVHNLVEAYLPEAKAFCSTIADALTSTADELMIELDTARAMKSAIFLSRVAIEISLASPFLENIGCDEGVALEFRDKTGLLFDRIINWWKEHTISSAISRYDVNLLHLPLSAPPVTGSSPALMASLHALSTSLHSLGLTHHPSQLISIAPSLLGLFIDAFTRAVPNGDTNQRLQTLNDATFLRCLASTWPPEAFLTSSLDDLILALRSEVQSSRGPLVPDPDQGAAKQYLMRTQMLLSALVSPFGSIEPTKEGADKMSTLLTYGVPVADTTFSPAVELAKVSTRFPLLLVETR</sequence>
<keyword evidence="4" id="KW-0813">Transport</keyword>
<comment type="subcellular location">
    <subcellularLocation>
        <location evidence="1">Golgi apparatus membrane</location>
        <topology evidence="1">Peripheral membrane protein</topology>
    </subcellularLocation>
</comment>
<comment type="caution">
    <text evidence="9">The sequence shown here is derived from an EMBL/GenBank/DDBJ whole genome shotgun (WGS) entry which is preliminary data.</text>
</comment>
<protein>
    <recommendedName>
        <fullName evidence="3">Conserved oligomeric Golgi complex subunit 1</fullName>
    </recommendedName>
</protein>
<evidence type="ECO:0000256" key="3">
    <source>
        <dbReference type="ARBA" id="ARBA00020978"/>
    </source>
</evidence>
<dbReference type="PANTHER" id="PTHR31658:SF0">
    <property type="entry name" value="CONSERVED OLIGOMERIC GOLGI COMPLEX SUBUNIT 1"/>
    <property type="match status" value="1"/>
</dbReference>
<name>A0A1J8QF46_9AGAM</name>
<feature type="compositionally biased region" description="Low complexity" evidence="8">
    <location>
        <begin position="305"/>
        <end position="320"/>
    </location>
</feature>
<comment type="similarity">
    <text evidence="2">Belongs to the COG1 family.</text>
</comment>
<organism evidence="9 10">
    <name type="scientific">Rhizopogon vesiculosus</name>
    <dbReference type="NCBI Taxonomy" id="180088"/>
    <lineage>
        <taxon>Eukaryota</taxon>
        <taxon>Fungi</taxon>
        <taxon>Dikarya</taxon>
        <taxon>Basidiomycota</taxon>
        <taxon>Agaricomycotina</taxon>
        <taxon>Agaricomycetes</taxon>
        <taxon>Agaricomycetidae</taxon>
        <taxon>Boletales</taxon>
        <taxon>Suillineae</taxon>
        <taxon>Rhizopogonaceae</taxon>
        <taxon>Rhizopogon</taxon>
    </lineage>
</organism>
<gene>
    <name evidence="9" type="ORF">AZE42_01458</name>
</gene>
<dbReference type="Proteomes" id="UP000183567">
    <property type="component" value="Unassembled WGS sequence"/>
</dbReference>
<evidence type="ECO:0000256" key="4">
    <source>
        <dbReference type="ARBA" id="ARBA00022448"/>
    </source>
</evidence>
<reference evidence="9 10" key="1">
    <citation type="submission" date="2016-03" db="EMBL/GenBank/DDBJ databases">
        <title>Comparative genomics of the ectomycorrhizal sister species Rhizopogon vinicolor and Rhizopogon vesiculosus (Basidiomycota: Boletales) reveals a divergence of the mating type B locus.</title>
        <authorList>
            <person name="Mujic A.B."/>
            <person name="Kuo A."/>
            <person name="Tritt A."/>
            <person name="Lipzen A."/>
            <person name="Chen C."/>
            <person name="Johnson J."/>
            <person name="Sharma A."/>
            <person name="Barry K."/>
            <person name="Grigoriev I.V."/>
            <person name="Spatafora J.W."/>
        </authorList>
    </citation>
    <scope>NUCLEOTIDE SEQUENCE [LARGE SCALE GENOMIC DNA]</scope>
    <source>
        <strain evidence="9 10">AM-OR11-056</strain>
    </source>
</reference>
<dbReference type="OrthoDB" id="46189at2759"/>
<dbReference type="Pfam" id="PF08700">
    <property type="entry name" value="VPS51_Exo84_N"/>
    <property type="match status" value="1"/>
</dbReference>
<dbReference type="GO" id="GO:0000139">
    <property type="term" value="C:Golgi membrane"/>
    <property type="evidence" value="ECO:0007669"/>
    <property type="project" value="UniProtKB-SubCell"/>
</dbReference>
<dbReference type="EMBL" id="LVVM01000989">
    <property type="protein sequence ID" value="OJA19557.1"/>
    <property type="molecule type" value="Genomic_DNA"/>
</dbReference>
<dbReference type="GO" id="GO:0017119">
    <property type="term" value="C:Golgi transport complex"/>
    <property type="evidence" value="ECO:0007669"/>
    <property type="project" value="InterPro"/>
</dbReference>
<dbReference type="GO" id="GO:0006891">
    <property type="term" value="P:intra-Golgi vesicle-mediated transport"/>
    <property type="evidence" value="ECO:0007669"/>
    <property type="project" value="InterPro"/>
</dbReference>
<keyword evidence="10" id="KW-1185">Reference proteome</keyword>
<evidence type="ECO:0000256" key="2">
    <source>
        <dbReference type="ARBA" id="ARBA00006653"/>
    </source>
</evidence>
<feature type="region of interest" description="Disordered" evidence="8">
    <location>
        <begin position="302"/>
        <end position="333"/>
    </location>
</feature>
<evidence type="ECO:0000256" key="5">
    <source>
        <dbReference type="ARBA" id="ARBA00022927"/>
    </source>
</evidence>